<evidence type="ECO:0000313" key="2">
    <source>
        <dbReference type="EMBL" id="GBO98803.1"/>
    </source>
</evidence>
<dbReference type="GO" id="GO:0003964">
    <property type="term" value="F:RNA-directed DNA polymerase activity"/>
    <property type="evidence" value="ECO:0007669"/>
    <property type="project" value="UniProtKB-KW"/>
</dbReference>
<keyword evidence="2" id="KW-0808">Transferase</keyword>
<dbReference type="Proteomes" id="UP000299102">
    <property type="component" value="Unassembled WGS sequence"/>
</dbReference>
<feature type="region of interest" description="Disordered" evidence="1">
    <location>
        <begin position="194"/>
        <end position="217"/>
    </location>
</feature>
<evidence type="ECO:0000256" key="1">
    <source>
        <dbReference type="SAM" id="MobiDB-lite"/>
    </source>
</evidence>
<reference evidence="2 3" key="1">
    <citation type="journal article" date="2019" name="Commun. Biol.">
        <title>The bagworm genome reveals a unique fibroin gene that provides high tensile strength.</title>
        <authorList>
            <person name="Kono N."/>
            <person name="Nakamura H."/>
            <person name="Ohtoshi R."/>
            <person name="Tomita M."/>
            <person name="Numata K."/>
            <person name="Arakawa K."/>
        </authorList>
    </citation>
    <scope>NUCLEOTIDE SEQUENCE [LARGE SCALE GENOMIC DNA]</scope>
</reference>
<comment type="caution">
    <text evidence="2">The sequence shown here is derived from an EMBL/GenBank/DDBJ whole genome shotgun (WGS) entry which is preliminary data.</text>
</comment>
<accession>A0A4C1S9H5</accession>
<feature type="region of interest" description="Disordered" evidence="1">
    <location>
        <begin position="1"/>
        <end position="21"/>
    </location>
</feature>
<proteinExistence type="predicted"/>
<sequence length="217" mass="24662">MEEYLERKFSQNPPAASPTMQEHYAPVEEKVRKCMASKWETLVLPPAELHKIVLRLPKRKAPGLDGISTAALRQLPKRAMVAMNKVFNGILRTGHFPEAWKRDKINTILKPEKDPRNPSNLRSITLLSHVAKTFERALLTRLNLFLSPRKEQYGFRTGRSTTLQLLRADNETCRLNYSGQEAEWKSCKPLATYDSPGGPCDTTEPSREGQTPARTHL</sequence>
<name>A0A4C1S9H5_EUMVA</name>
<dbReference type="AlphaFoldDB" id="A0A4C1S9H5"/>
<dbReference type="OrthoDB" id="415068at2759"/>
<dbReference type="STRING" id="151549.A0A4C1S9H5"/>
<evidence type="ECO:0000313" key="3">
    <source>
        <dbReference type="Proteomes" id="UP000299102"/>
    </source>
</evidence>
<organism evidence="2 3">
    <name type="scientific">Eumeta variegata</name>
    <name type="common">Bagworm moth</name>
    <name type="synonym">Eumeta japonica</name>
    <dbReference type="NCBI Taxonomy" id="151549"/>
    <lineage>
        <taxon>Eukaryota</taxon>
        <taxon>Metazoa</taxon>
        <taxon>Ecdysozoa</taxon>
        <taxon>Arthropoda</taxon>
        <taxon>Hexapoda</taxon>
        <taxon>Insecta</taxon>
        <taxon>Pterygota</taxon>
        <taxon>Neoptera</taxon>
        <taxon>Endopterygota</taxon>
        <taxon>Lepidoptera</taxon>
        <taxon>Glossata</taxon>
        <taxon>Ditrysia</taxon>
        <taxon>Tineoidea</taxon>
        <taxon>Psychidae</taxon>
        <taxon>Oiketicinae</taxon>
        <taxon>Eumeta</taxon>
    </lineage>
</organism>
<keyword evidence="2" id="KW-0695">RNA-directed DNA polymerase</keyword>
<feature type="compositionally biased region" description="Polar residues" evidence="1">
    <location>
        <begin position="10"/>
        <end position="20"/>
    </location>
</feature>
<keyword evidence="2" id="KW-0548">Nucleotidyltransferase</keyword>
<feature type="compositionally biased region" description="Polar residues" evidence="1">
    <location>
        <begin position="208"/>
        <end position="217"/>
    </location>
</feature>
<dbReference type="PANTHER" id="PTHR19446">
    <property type="entry name" value="REVERSE TRANSCRIPTASES"/>
    <property type="match status" value="1"/>
</dbReference>
<gene>
    <name evidence="2" type="ORF">EVAR_73567_1</name>
</gene>
<protein>
    <submittedName>
        <fullName evidence="2">Probable RNA-directed DNA polymerase from transposon X-element</fullName>
    </submittedName>
</protein>
<dbReference type="EMBL" id="BGZK01006440">
    <property type="protein sequence ID" value="GBO98803.1"/>
    <property type="molecule type" value="Genomic_DNA"/>
</dbReference>
<keyword evidence="3" id="KW-1185">Reference proteome</keyword>